<gene>
    <name evidence="8" type="ORF">FG486_00060</name>
</gene>
<comment type="caution">
    <text evidence="8">The sequence shown here is derived from an EMBL/GenBank/DDBJ whole genome shotgun (WGS) entry which is preliminary data.</text>
</comment>
<keyword evidence="4" id="KW-0378">Hydrolase</keyword>
<dbReference type="AlphaFoldDB" id="A0A7V8RAK7"/>
<evidence type="ECO:0000256" key="4">
    <source>
        <dbReference type="ARBA" id="ARBA00022801"/>
    </source>
</evidence>
<evidence type="ECO:0000313" key="9">
    <source>
        <dbReference type="Proteomes" id="UP000589292"/>
    </source>
</evidence>
<dbReference type="GO" id="GO:0016020">
    <property type="term" value="C:membrane"/>
    <property type="evidence" value="ECO:0007669"/>
    <property type="project" value="TreeGrafter"/>
</dbReference>
<dbReference type="GO" id="GO:0051603">
    <property type="term" value="P:proteolysis involved in protein catabolic process"/>
    <property type="evidence" value="ECO:0007669"/>
    <property type="project" value="TreeGrafter"/>
</dbReference>
<keyword evidence="9" id="KW-1185">Reference proteome</keyword>
<evidence type="ECO:0000256" key="1">
    <source>
        <dbReference type="ARBA" id="ARBA00001947"/>
    </source>
</evidence>
<keyword evidence="2" id="KW-0645">Protease</keyword>
<dbReference type="Gene3D" id="3.30.2010.10">
    <property type="entry name" value="Metalloproteases ('zincins'), catalytic domain"/>
    <property type="match status" value="1"/>
</dbReference>
<dbReference type="Pfam" id="PF01476">
    <property type="entry name" value="LysM"/>
    <property type="match status" value="1"/>
</dbReference>
<dbReference type="RefSeq" id="WP_181265979.1">
    <property type="nucleotide sequence ID" value="NZ_BAAAGB010000002.1"/>
</dbReference>
<keyword evidence="6" id="KW-0482">Metalloprotease</keyword>
<keyword evidence="3" id="KW-0479">Metal-binding</keyword>
<proteinExistence type="predicted"/>
<dbReference type="Proteomes" id="UP000589292">
    <property type="component" value="Unassembled WGS sequence"/>
</dbReference>
<protein>
    <submittedName>
        <fullName evidence="8">LysM peptidoglycan-binding domain-containing protein</fullName>
    </submittedName>
</protein>
<evidence type="ECO:0000256" key="6">
    <source>
        <dbReference type="ARBA" id="ARBA00023049"/>
    </source>
</evidence>
<dbReference type="InterPro" id="IPR018392">
    <property type="entry name" value="LysM"/>
</dbReference>
<evidence type="ECO:0000256" key="5">
    <source>
        <dbReference type="ARBA" id="ARBA00022833"/>
    </source>
</evidence>
<organism evidence="8 9">
    <name type="scientific">Sphingomonas ursincola</name>
    <dbReference type="NCBI Taxonomy" id="56361"/>
    <lineage>
        <taxon>Bacteria</taxon>
        <taxon>Pseudomonadati</taxon>
        <taxon>Pseudomonadota</taxon>
        <taxon>Alphaproteobacteria</taxon>
        <taxon>Sphingomonadales</taxon>
        <taxon>Sphingomonadaceae</taxon>
        <taxon>Sphingomonas</taxon>
    </lineage>
</organism>
<dbReference type="InterPro" id="IPR001915">
    <property type="entry name" value="Peptidase_M48"/>
</dbReference>
<dbReference type="PROSITE" id="PS51782">
    <property type="entry name" value="LYSM"/>
    <property type="match status" value="1"/>
</dbReference>
<accession>A0A7V8RAK7</accession>
<dbReference type="PANTHER" id="PTHR22726">
    <property type="entry name" value="METALLOENDOPEPTIDASE OMA1"/>
    <property type="match status" value="1"/>
</dbReference>
<dbReference type="PANTHER" id="PTHR22726:SF1">
    <property type="entry name" value="METALLOENDOPEPTIDASE OMA1, MITOCHONDRIAL"/>
    <property type="match status" value="1"/>
</dbReference>
<dbReference type="Gene3D" id="3.10.350.10">
    <property type="entry name" value="LysM domain"/>
    <property type="match status" value="1"/>
</dbReference>
<comment type="cofactor">
    <cofactor evidence="1">
        <name>Zn(2+)</name>
        <dbReference type="ChEBI" id="CHEBI:29105"/>
    </cofactor>
</comment>
<dbReference type="GO" id="GO:0004222">
    <property type="term" value="F:metalloendopeptidase activity"/>
    <property type="evidence" value="ECO:0007669"/>
    <property type="project" value="InterPro"/>
</dbReference>
<keyword evidence="5" id="KW-0862">Zinc</keyword>
<dbReference type="CDD" id="cd00118">
    <property type="entry name" value="LysM"/>
    <property type="match status" value="1"/>
</dbReference>
<dbReference type="InterPro" id="IPR036779">
    <property type="entry name" value="LysM_dom_sf"/>
</dbReference>
<dbReference type="GO" id="GO:0046872">
    <property type="term" value="F:metal ion binding"/>
    <property type="evidence" value="ECO:0007669"/>
    <property type="project" value="UniProtKB-KW"/>
</dbReference>
<dbReference type="InterPro" id="IPR051156">
    <property type="entry name" value="Mito/Outer_Membr_Metalloprot"/>
</dbReference>
<name>A0A7V8RAK7_9SPHN</name>
<dbReference type="EMBL" id="VDES01000001">
    <property type="protein sequence ID" value="MBA1372720.1"/>
    <property type="molecule type" value="Genomic_DNA"/>
</dbReference>
<feature type="domain" description="LysM" evidence="7">
    <location>
        <begin position="444"/>
        <end position="491"/>
    </location>
</feature>
<evidence type="ECO:0000313" key="8">
    <source>
        <dbReference type="EMBL" id="MBA1372720.1"/>
    </source>
</evidence>
<sequence>MAARFKHLAIMAAAGAGTIALIGQSVAPRAEALAMQAQAITAQEKRQGAEVHPKLLEEFGGAYQVPQTSYVVQVGKGIAVQSGLGNARDDFTVTLLNSPVNNAFAIPGGYVYVTRQLMALMNDEAELAGVLGHEVGHVAARHSEKRQKAAQRNSIIGLLGQIGAAVLLGDGAAGQIGQQIFGTGSQLLTLKYSRKQEEEADDLGVRYLSQAGYDPQALSSMLASLAAQQAIDVRSQGGDARSVPEWASTHPDPARRVSRAATVAQRFSGSTRNRDVFLSRLDGLLYGDDPKQGVVQGRQFLHPELGLKFAVPQGFAMQNGTSAVTINGQSAQAQFTLGQYSGDLSRYVDQAFAGLGSSNQRINYGQMQRTTVNGIPAAYATARVNANRQLVDVTVFAYAFANNRAYHFVALTPAGRADAFAPMFQSVQRLAGAEAAQIRPRRVRVVTVARGDTVQRLAARMAYDDLKVERFLALNGLSGNAALAPGQKVKLVTY</sequence>
<evidence type="ECO:0000256" key="3">
    <source>
        <dbReference type="ARBA" id="ARBA00022723"/>
    </source>
</evidence>
<evidence type="ECO:0000256" key="2">
    <source>
        <dbReference type="ARBA" id="ARBA00022670"/>
    </source>
</evidence>
<reference evidence="8 9" key="1">
    <citation type="journal article" date="1994" name="Int. J. Syst. Bacteriol.">
        <title>Phylogenetic positions of novel aerobic, bacteriochlorophyll a-containing bacteria and description of Roseococcus thiosulfatophilus gen. nov., sp. nov., Erythromicrobium ramosum gen. nov., sp. nov., and Erythrobacter litoralis sp. nov.</title>
        <authorList>
            <person name="Yurkov V."/>
            <person name="Stackebrandt E."/>
            <person name="Holmes A."/>
            <person name="Fuerst J.A."/>
            <person name="Hugenholtz P."/>
            <person name="Golecki J."/>
            <person name="Gad'on N."/>
            <person name="Gorlenko V.M."/>
            <person name="Kompantseva E.I."/>
            <person name="Drews G."/>
        </authorList>
    </citation>
    <scope>NUCLEOTIDE SEQUENCE [LARGE SCALE GENOMIC DNA]</scope>
    <source>
        <strain evidence="8 9">KR-99</strain>
    </source>
</reference>
<dbReference type="Pfam" id="PF01435">
    <property type="entry name" value="Peptidase_M48"/>
    <property type="match status" value="1"/>
</dbReference>
<evidence type="ECO:0000259" key="7">
    <source>
        <dbReference type="PROSITE" id="PS51782"/>
    </source>
</evidence>